<dbReference type="UniPathway" id="UPA00120">
    <property type="reaction ID" value="UER00203"/>
</dbReference>
<comment type="catalytic activity">
    <reaction evidence="1">
        <text>chorismate = prephenate</text>
        <dbReference type="Rhea" id="RHEA:13897"/>
        <dbReference type="ChEBI" id="CHEBI:29748"/>
        <dbReference type="ChEBI" id="CHEBI:29934"/>
        <dbReference type="EC" id="5.4.99.5"/>
    </reaction>
</comment>
<dbReference type="PROSITE" id="PS51671">
    <property type="entry name" value="ACT"/>
    <property type="match status" value="1"/>
</dbReference>
<reference evidence="21 22" key="1">
    <citation type="journal article" date="2015" name="Genome Biol. Evol.">
        <title>Phylogenomic analyses indicate that early fungi evolved digesting cell walls of algal ancestors of land plants.</title>
        <authorList>
            <person name="Chang Y."/>
            <person name="Wang S."/>
            <person name="Sekimoto S."/>
            <person name="Aerts A.L."/>
            <person name="Choi C."/>
            <person name="Clum A."/>
            <person name="LaButti K.M."/>
            <person name="Lindquist E.A."/>
            <person name="Yee Ngan C."/>
            <person name="Ohm R.A."/>
            <person name="Salamov A.A."/>
            <person name="Grigoriev I.V."/>
            <person name="Spatafora J.W."/>
            <person name="Berbee M.L."/>
        </authorList>
    </citation>
    <scope>NUCLEOTIDE SEQUENCE [LARGE SCALE GENOMIC DNA]</scope>
    <source>
        <strain evidence="21 22">NRRL 28638</strain>
    </source>
</reference>
<evidence type="ECO:0000256" key="3">
    <source>
        <dbReference type="ARBA" id="ARBA00004496"/>
    </source>
</evidence>
<evidence type="ECO:0000256" key="6">
    <source>
        <dbReference type="ARBA" id="ARBA00013147"/>
    </source>
</evidence>
<keyword evidence="14" id="KW-0511">Multifunctional enzyme</keyword>
<dbReference type="UniPathway" id="UPA00121">
    <property type="reaction ID" value="UER00345"/>
</dbReference>
<keyword evidence="13" id="KW-0456">Lyase</keyword>
<dbReference type="PROSITE" id="PS00857">
    <property type="entry name" value="PREPHENATE_DEHYDR_1"/>
    <property type="match status" value="1"/>
</dbReference>
<evidence type="ECO:0000256" key="1">
    <source>
        <dbReference type="ARBA" id="ARBA00000824"/>
    </source>
</evidence>
<dbReference type="InterPro" id="IPR018528">
    <property type="entry name" value="Preph_deHydtase_CS"/>
</dbReference>
<dbReference type="EMBL" id="KQ964527">
    <property type="protein sequence ID" value="KXN69656.1"/>
    <property type="molecule type" value="Genomic_DNA"/>
</dbReference>
<dbReference type="NCBIfam" id="TIGR01807">
    <property type="entry name" value="CM_P2"/>
    <property type="match status" value="1"/>
</dbReference>
<dbReference type="Proteomes" id="UP000070444">
    <property type="component" value="Unassembled WGS sequence"/>
</dbReference>
<dbReference type="Pfam" id="PF00800">
    <property type="entry name" value="PDT"/>
    <property type="match status" value="1"/>
</dbReference>
<evidence type="ECO:0000256" key="17">
    <source>
        <dbReference type="SAM" id="Coils"/>
    </source>
</evidence>
<evidence type="ECO:0000256" key="8">
    <source>
        <dbReference type="ARBA" id="ARBA00022490"/>
    </source>
</evidence>
<dbReference type="PANTHER" id="PTHR21022:SF19">
    <property type="entry name" value="PREPHENATE DEHYDRATASE-RELATED"/>
    <property type="match status" value="1"/>
</dbReference>
<evidence type="ECO:0000256" key="13">
    <source>
        <dbReference type="ARBA" id="ARBA00023239"/>
    </source>
</evidence>
<dbReference type="NCBIfam" id="NF008865">
    <property type="entry name" value="PRK11898.1"/>
    <property type="match status" value="1"/>
</dbReference>
<dbReference type="GO" id="GO:0005737">
    <property type="term" value="C:cytoplasm"/>
    <property type="evidence" value="ECO:0007669"/>
    <property type="project" value="UniProtKB-SubCell"/>
</dbReference>
<keyword evidence="11" id="KW-0584">Phenylalanine biosynthesis</keyword>
<dbReference type="EC" id="4.2.1.51" evidence="6"/>
<dbReference type="InterPro" id="IPR036263">
    <property type="entry name" value="Chorismate_II_sf"/>
</dbReference>
<dbReference type="InterPro" id="IPR002912">
    <property type="entry name" value="ACT_dom"/>
</dbReference>
<dbReference type="Gene3D" id="3.30.70.260">
    <property type="match status" value="1"/>
</dbReference>
<name>A0A137P3S3_CONC2</name>
<feature type="domain" description="Chorismate mutase" evidence="18">
    <location>
        <begin position="1"/>
        <end position="92"/>
    </location>
</feature>
<evidence type="ECO:0000256" key="12">
    <source>
        <dbReference type="ARBA" id="ARBA00023235"/>
    </source>
</evidence>
<dbReference type="OrthoDB" id="983542at2759"/>
<dbReference type="AlphaFoldDB" id="A0A137P3S3"/>
<evidence type="ECO:0000259" key="19">
    <source>
        <dbReference type="PROSITE" id="PS51171"/>
    </source>
</evidence>
<comment type="pathway">
    <text evidence="5">Metabolic intermediate biosynthesis; prephenate biosynthesis; prephenate from chorismate: step 1/1.</text>
</comment>
<gene>
    <name evidence="21" type="ORF">CONCODRAFT_50469</name>
</gene>
<dbReference type="GO" id="GO:0046417">
    <property type="term" value="P:chorismate metabolic process"/>
    <property type="evidence" value="ECO:0007669"/>
    <property type="project" value="InterPro"/>
</dbReference>
<evidence type="ECO:0000313" key="21">
    <source>
        <dbReference type="EMBL" id="KXN69656.1"/>
    </source>
</evidence>
<evidence type="ECO:0000313" key="22">
    <source>
        <dbReference type="Proteomes" id="UP000070444"/>
    </source>
</evidence>
<evidence type="ECO:0000256" key="14">
    <source>
        <dbReference type="ARBA" id="ARBA00023268"/>
    </source>
</evidence>
<dbReference type="GO" id="GO:0004664">
    <property type="term" value="F:prephenate dehydratase activity"/>
    <property type="evidence" value="ECO:0007669"/>
    <property type="project" value="UniProtKB-EC"/>
</dbReference>
<dbReference type="SMART" id="SM00830">
    <property type="entry name" value="CM_2"/>
    <property type="match status" value="1"/>
</dbReference>
<evidence type="ECO:0000256" key="9">
    <source>
        <dbReference type="ARBA" id="ARBA00022605"/>
    </source>
</evidence>
<keyword evidence="10" id="KW-0057">Aromatic amino acid biosynthesis</keyword>
<dbReference type="Pfam" id="PF01817">
    <property type="entry name" value="CM_2"/>
    <property type="match status" value="1"/>
</dbReference>
<evidence type="ECO:0000259" key="18">
    <source>
        <dbReference type="PROSITE" id="PS51168"/>
    </source>
</evidence>
<evidence type="ECO:0000256" key="16">
    <source>
        <dbReference type="ARBA" id="ARBA00031520"/>
    </source>
</evidence>
<feature type="domain" description="Prephenate dehydratase" evidence="19">
    <location>
        <begin position="92"/>
        <end position="267"/>
    </location>
</feature>
<dbReference type="CDD" id="cd13630">
    <property type="entry name" value="PBP2_PDT_1"/>
    <property type="match status" value="1"/>
</dbReference>
<evidence type="ECO:0000256" key="4">
    <source>
        <dbReference type="ARBA" id="ARBA00004741"/>
    </source>
</evidence>
<keyword evidence="12" id="KW-0413">Isomerase</keyword>
<dbReference type="InterPro" id="IPR001086">
    <property type="entry name" value="Preph_deHydtase"/>
</dbReference>
<protein>
    <recommendedName>
        <fullName evidence="7">Bifunctional chorismate mutase/prephenate dehydratase</fullName>
        <ecNumber evidence="6">4.2.1.51</ecNumber>
    </recommendedName>
    <alternativeName>
        <fullName evidence="16">Chorismate mutase-prephenate dehydratase</fullName>
    </alternativeName>
    <alternativeName>
        <fullName evidence="15">p-protein</fullName>
    </alternativeName>
</protein>
<evidence type="ECO:0000256" key="15">
    <source>
        <dbReference type="ARBA" id="ARBA00031175"/>
    </source>
</evidence>
<comment type="function">
    <text evidence="2">Catalyzes the Claisen rearrangement of chorismate to prephenate and the decarboxylation/dehydration of prephenate to phenylpyruvate.</text>
</comment>
<comment type="pathway">
    <text evidence="4">Amino-acid biosynthesis; L-phenylalanine biosynthesis; phenylpyruvate from prephenate: step 1/1.</text>
</comment>
<dbReference type="PIRSF" id="PIRSF001500">
    <property type="entry name" value="Chor_mut_pdt_Ppr"/>
    <property type="match status" value="1"/>
</dbReference>
<evidence type="ECO:0000259" key="20">
    <source>
        <dbReference type="PROSITE" id="PS51671"/>
    </source>
</evidence>
<sequence>MDLKNLRSKIGTLDTQIVNLLNERAALSQDIGSAKQKLATDENAPEIYAPGQEKAVFERVKELNNGPLPSDALTAIYREIMSASISLQKDVKIGYLGPRGSFTHQAALNRFGDSVIYIPIKSISEIINQVEDGTLTYGVVPFENSSTGVVSETLDAFFDSQKVQIRAESYQPISQSLISHFPAASIRRIYSHRVAFGQCHEWIEQNLSHVERVTVSSTSAAAELASSEMYSAAVCSSLCSKLYDVPIIQEDINDYKYNFTRFLVLGQSSEKASGKDRTLAVFTVDHRKPGALCDTLKAFKDHDINLTQINTRPYPKELKPWHYKFIVEFEGHFEDENVSIVLKEVEKYCLDIKVLGSYLDQKPE</sequence>
<dbReference type="GO" id="GO:0004106">
    <property type="term" value="F:chorismate mutase activity"/>
    <property type="evidence" value="ECO:0007669"/>
    <property type="project" value="UniProtKB-EC"/>
</dbReference>
<dbReference type="InterPro" id="IPR010957">
    <property type="entry name" value="G/b/e-P-prot_chorismate_mutase"/>
</dbReference>
<dbReference type="SUPFAM" id="SSF55021">
    <property type="entry name" value="ACT-like"/>
    <property type="match status" value="1"/>
</dbReference>
<keyword evidence="22" id="KW-1185">Reference proteome</keyword>
<feature type="domain" description="ACT" evidence="20">
    <location>
        <begin position="280"/>
        <end position="359"/>
    </location>
</feature>
<dbReference type="Gene3D" id="1.20.59.10">
    <property type="entry name" value="Chorismate mutase"/>
    <property type="match status" value="1"/>
</dbReference>
<proteinExistence type="predicted"/>
<dbReference type="SUPFAM" id="SSF53850">
    <property type="entry name" value="Periplasmic binding protein-like II"/>
    <property type="match status" value="1"/>
</dbReference>
<comment type="subcellular location">
    <subcellularLocation>
        <location evidence="3">Cytoplasm</location>
    </subcellularLocation>
</comment>
<dbReference type="PANTHER" id="PTHR21022">
    <property type="entry name" value="PREPHENATE DEHYDRATASE P PROTEIN"/>
    <property type="match status" value="1"/>
</dbReference>
<dbReference type="GO" id="GO:0009094">
    <property type="term" value="P:L-phenylalanine biosynthetic process"/>
    <property type="evidence" value="ECO:0007669"/>
    <property type="project" value="UniProtKB-UniPathway"/>
</dbReference>
<keyword evidence="17" id="KW-0175">Coiled coil</keyword>
<organism evidence="21 22">
    <name type="scientific">Conidiobolus coronatus (strain ATCC 28846 / CBS 209.66 / NRRL 28638)</name>
    <name type="common">Delacroixia coronata</name>
    <dbReference type="NCBI Taxonomy" id="796925"/>
    <lineage>
        <taxon>Eukaryota</taxon>
        <taxon>Fungi</taxon>
        <taxon>Fungi incertae sedis</taxon>
        <taxon>Zoopagomycota</taxon>
        <taxon>Entomophthoromycotina</taxon>
        <taxon>Entomophthoromycetes</taxon>
        <taxon>Entomophthorales</taxon>
        <taxon>Ancylistaceae</taxon>
        <taxon>Conidiobolus</taxon>
    </lineage>
</organism>
<dbReference type="InterPro" id="IPR045865">
    <property type="entry name" value="ACT-like_dom_sf"/>
</dbReference>
<dbReference type="STRING" id="796925.A0A137P3S3"/>
<dbReference type="InterPro" id="IPR002701">
    <property type="entry name" value="CM_II_prokaryot"/>
</dbReference>
<dbReference type="PROSITE" id="PS51171">
    <property type="entry name" value="PREPHENATE_DEHYDR_3"/>
    <property type="match status" value="1"/>
</dbReference>
<evidence type="ECO:0000256" key="2">
    <source>
        <dbReference type="ARBA" id="ARBA00002364"/>
    </source>
</evidence>
<dbReference type="PROSITE" id="PS51168">
    <property type="entry name" value="CHORISMATE_MUT_2"/>
    <property type="match status" value="1"/>
</dbReference>
<evidence type="ECO:0000256" key="11">
    <source>
        <dbReference type="ARBA" id="ARBA00023222"/>
    </source>
</evidence>
<evidence type="ECO:0000256" key="7">
    <source>
        <dbReference type="ARBA" id="ARBA00014401"/>
    </source>
</evidence>
<dbReference type="CDD" id="cd04905">
    <property type="entry name" value="ACT_CM-PDT"/>
    <property type="match status" value="1"/>
</dbReference>
<keyword evidence="8" id="KW-0963">Cytoplasm</keyword>
<dbReference type="InterPro" id="IPR008242">
    <property type="entry name" value="Chor_mutase/pphenate_deHydtase"/>
</dbReference>
<dbReference type="InterPro" id="IPR036979">
    <property type="entry name" value="CM_dom_sf"/>
</dbReference>
<feature type="coiled-coil region" evidence="17">
    <location>
        <begin position="3"/>
        <end position="37"/>
    </location>
</feature>
<keyword evidence="9" id="KW-0028">Amino-acid biosynthesis</keyword>
<evidence type="ECO:0000256" key="5">
    <source>
        <dbReference type="ARBA" id="ARBA00004817"/>
    </source>
</evidence>
<accession>A0A137P3S3</accession>
<dbReference type="Gene3D" id="3.40.190.10">
    <property type="entry name" value="Periplasmic binding protein-like II"/>
    <property type="match status" value="2"/>
</dbReference>
<dbReference type="OMA" id="PLMIYRE"/>
<evidence type="ECO:0000256" key="10">
    <source>
        <dbReference type="ARBA" id="ARBA00023141"/>
    </source>
</evidence>
<dbReference type="SUPFAM" id="SSF48600">
    <property type="entry name" value="Chorismate mutase II"/>
    <property type="match status" value="1"/>
</dbReference>